<dbReference type="GO" id="GO:0006310">
    <property type="term" value="P:DNA recombination"/>
    <property type="evidence" value="ECO:0007669"/>
    <property type="project" value="UniProtKB-KW"/>
</dbReference>
<reference evidence="2" key="1">
    <citation type="submission" date="2024-06" db="EMBL/GenBank/DDBJ databases">
        <title>Mesorhizobium karijinii sp. nov., a symbiont of the iconic Swainsona formosa from arid Australia.</title>
        <authorList>
            <person name="Hill Y.J."/>
            <person name="Watkin E.L.J."/>
            <person name="O'Hara G.W."/>
            <person name="Terpolilli J."/>
            <person name="Tye M.L."/>
            <person name="Kohlmeier M.G."/>
        </authorList>
    </citation>
    <scope>NUCLEOTIDE SEQUENCE</scope>
    <source>
        <strain evidence="2">WSM2240</strain>
    </source>
</reference>
<keyword evidence="1" id="KW-0233">DNA recombination</keyword>
<name>A0AAU8CXC8_9HYPH</name>
<gene>
    <name evidence="2" type="ORF">ABVK50_10415</name>
</gene>
<dbReference type="AlphaFoldDB" id="A0AAU8CXC8"/>
<dbReference type="Gene3D" id="1.10.443.10">
    <property type="entry name" value="Intergrase catalytic core"/>
    <property type="match status" value="1"/>
</dbReference>
<dbReference type="GO" id="GO:0015074">
    <property type="term" value="P:DNA integration"/>
    <property type="evidence" value="ECO:0007669"/>
    <property type="project" value="InterPro"/>
</dbReference>
<evidence type="ECO:0000313" key="2">
    <source>
        <dbReference type="EMBL" id="XCG50854.1"/>
    </source>
</evidence>
<dbReference type="EMBL" id="CP159253">
    <property type="protein sequence ID" value="XCG50854.1"/>
    <property type="molecule type" value="Genomic_DNA"/>
</dbReference>
<dbReference type="InterPro" id="IPR011010">
    <property type="entry name" value="DNA_brk_join_enz"/>
</dbReference>
<dbReference type="SUPFAM" id="SSF56349">
    <property type="entry name" value="DNA breaking-rejoining enzymes"/>
    <property type="match status" value="1"/>
</dbReference>
<protein>
    <recommendedName>
        <fullName evidence="3">Integrase</fullName>
    </recommendedName>
</protein>
<dbReference type="RefSeq" id="WP_353641636.1">
    <property type="nucleotide sequence ID" value="NZ_CP159253.1"/>
</dbReference>
<proteinExistence type="predicted"/>
<dbReference type="GO" id="GO:0003677">
    <property type="term" value="F:DNA binding"/>
    <property type="evidence" value="ECO:0007669"/>
    <property type="project" value="InterPro"/>
</dbReference>
<organism evidence="2">
    <name type="scientific">Mesorhizobium sp. WSM2240</name>
    <dbReference type="NCBI Taxonomy" id="3228851"/>
    <lineage>
        <taxon>Bacteria</taxon>
        <taxon>Pseudomonadati</taxon>
        <taxon>Pseudomonadota</taxon>
        <taxon>Alphaproteobacteria</taxon>
        <taxon>Hyphomicrobiales</taxon>
        <taxon>Phyllobacteriaceae</taxon>
        <taxon>Mesorhizobium</taxon>
    </lineage>
</organism>
<evidence type="ECO:0000256" key="1">
    <source>
        <dbReference type="ARBA" id="ARBA00023172"/>
    </source>
</evidence>
<dbReference type="InterPro" id="IPR013762">
    <property type="entry name" value="Integrase-like_cat_sf"/>
</dbReference>
<evidence type="ECO:0008006" key="3">
    <source>
        <dbReference type="Google" id="ProtNLM"/>
    </source>
</evidence>
<accession>A0AAU8CXC8</accession>
<sequence length="80" mass="8200">MRILGKTACPVSASTICGTHASQMLAAGVHPKVASERLGHSTIGITLDLYSHVMPGMQADAAEQVDAALQAAISASRKAK</sequence>